<feature type="compositionally biased region" description="Basic and acidic residues" evidence="1">
    <location>
        <begin position="15"/>
        <end position="33"/>
    </location>
</feature>
<evidence type="ECO:0000313" key="2">
    <source>
        <dbReference type="EMBL" id="MED6185222.1"/>
    </source>
</evidence>
<reference evidence="2 3" key="1">
    <citation type="journal article" date="2023" name="Plants (Basel)">
        <title>Bridging the Gap: Combining Genomics and Transcriptomics Approaches to Understand Stylosanthes scabra, an Orphan Legume from the Brazilian Caatinga.</title>
        <authorList>
            <person name="Ferreira-Neto J.R.C."/>
            <person name="da Silva M.D."/>
            <person name="Binneck E."/>
            <person name="de Melo N.F."/>
            <person name="da Silva R.H."/>
            <person name="de Melo A.L.T.M."/>
            <person name="Pandolfi V."/>
            <person name="Bustamante F.O."/>
            <person name="Brasileiro-Vidal A.C."/>
            <person name="Benko-Iseppon A.M."/>
        </authorList>
    </citation>
    <scope>NUCLEOTIDE SEQUENCE [LARGE SCALE GENOMIC DNA]</scope>
    <source>
        <tissue evidence="2">Leaves</tissue>
    </source>
</reference>
<keyword evidence="3" id="KW-1185">Reference proteome</keyword>
<comment type="caution">
    <text evidence="2">The sequence shown here is derived from an EMBL/GenBank/DDBJ whole genome shotgun (WGS) entry which is preliminary data.</text>
</comment>
<feature type="non-terminal residue" evidence="2">
    <location>
        <position position="77"/>
    </location>
</feature>
<name>A0ABU6WHH1_9FABA</name>
<organism evidence="2 3">
    <name type="scientific">Stylosanthes scabra</name>
    <dbReference type="NCBI Taxonomy" id="79078"/>
    <lineage>
        <taxon>Eukaryota</taxon>
        <taxon>Viridiplantae</taxon>
        <taxon>Streptophyta</taxon>
        <taxon>Embryophyta</taxon>
        <taxon>Tracheophyta</taxon>
        <taxon>Spermatophyta</taxon>
        <taxon>Magnoliopsida</taxon>
        <taxon>eudicotyledons</taxon>
        <taxon>Gunneridae</taxon>
        <taxon>Pentapetalae</taxon>
        <taxon>rosids</taxon>
        <taxon>fabids</taxon>
        <taxon>Fabales</taxon>
        <taxon>Fabaceae</taxon>
        <taxon>Papilionoideae</taxon>
        <taxon>50 kb inversion clade</taxon>
        <taxon>dalbergioids sensu lato</taxon>
        <taxon>Dalbergieae</taxon>
        <taxon>Pterocarpus clade</taxon>
        <taxon>Stylosanthes</taxon>
    </lineage>
</organism>
<evidence type="ECO:0000313" key="3">
    <source>
        <dbReference type="Proteomes" id="UP001341840"/>
    </source>
</evidence>
<feature type="compositionally biased region" description="Basic residues" evidence="1">
    <location>
        <begin position="34"/>
        <end position="47"/>
    </location>
</feature>
<feature type="region of interest" description="Disordered" evidence="1">
    <location>
        <begin position="1"/>
        <end position="48"/>
    </location>
</feature>
<dbReference type="EMBL" id="JASCZI010181666">
    <property type="protein sequence ID" value="MED6185222.1"/>
    <property type="molecule type" value="Genomic_DNA"/>
</dbReference>
<accession>A0ABU6WHH1</accession>
<protein>
    <submittedName>
        <fullName evidence="2">Uncharacterized protein</fullName>
    </submittedName>
</protein>
<gene>
    <name evidence="2" type="ORF">PIB30_054929</name>
</gene>
<dbReference type="Proteomes" id="UP001341840">
    <property type="component" value="Unassembled WGS sequence"/>
</dbReference>
<sequence>MFVLQQQQIRKMHKAGGDGEQIWRKRGSREESRRRRRRQQQQQRRGRVREGGLGFACFGLLNGAFDDEGVVDGGRLG</sequence>
<evidence type="ECO:0000256" key="1">
    <source>
        <dbReference type="SAM" id="MobiDB-lite"/>
    </source>
</evidence>
<proteinExistence type="predicted"/>